<dbReference type="Pfam" id="PF00481">
    <property type="entry name" value="PP2C"/>
    <property type="match status" value="2"/>
</dbReference>
<keyword evidence="7" id="KW-1185">Reference proteome</keyword>
<reference evidence="6" key="1">
    <citation type="submission" date="2019-08" db="EMBL/GenBank/DDBJ databases">
        <title>The improved chromosome-level genome for the pearl oyster Pinctada fucata martensii using PacBio sequencing and Hi-C.</title>
        <authorList>
            <person name="Zheng Z."/>
        </authorList>
    </citation>
    <scope>NUCLEOTIDE SEQUENCE</scope>
    <source>
        <strain evidence="6">ZZ-2019</strain>
        <tissue evidence="6">Adductor muscle</tissue>
    </source>
</reference>
<dbReference type="EMBL" id="VSWD01000005">
    <property type="protein sequence ID" value="KAK3104150.1"/>
    <property type="molecule type" value="Genomic_DNA"/>
</dbReference>
<dbReference type="InterPro" id="IPR015655">
    <property type="entry name" value="PP2C"/>
</dbReference>
<evidence type="ECO:0000256" key="2">
    <source>
        <dbReference type="ARBA" id="ARBA00022801"/>
    </source>
</evidence>
<dbReference type="SUPFAM" id="SSF81606">
    <property type="entry name" value="PP2C-like"/>
    <property type="match status" value="1"/>
</dbReference>
<organism evidence="6 7">
    <name type="scientific">Pinctada imbricata</name>
    <name type="common">Atlantic pearl-oyster</name>
    <name type="synonym">Pinctada martensii</name>
    <dbReference type="NCBI Taxonomy" id="66713"/>
    <lineage>
        <taxon>Eukaryota</taxon>
        <taxon>Metazoa</taxon>
        <taxon>Spiralia</taxon>
        <taxon>Lophotrochozoa</taxon>
        <taxon>Mollusca</taxon>
        <taxon>Bivalvia</taxon>
        <taxon>Autobranchia</taxon>
        <taxon>Pteriomorphia</taxon>
        <taxon>Pterioida</taxon>
        <taxon>Pterioidea</taxon>
        <taxon>Pteriidae</taxon>
        <taxon>Pinctada</taxon>
    </lineage>
</organism>
<dbReference type="PANTHER" id="PTHR13832:SF354">
    <property type="entry name" value="GM14138P"/>
    <property type="match status" value="1"/>
</dbReference>
<keyword evidence="3 4" id="KW-0904">Protein phosphatase</keyword>
<dbReference type="CDD" id="cd00143">
    <property type="entry name" value="PP2Cc"/>
    <property type="match status" value="1"/>
</dbReference>
<name>A0AA88YPX7_PINIB</name>
<feature type="domain" description="PPM-type phosphatase" evidence="5">
    <location>
        <begin position="118"/>
        <end position="482"/>
    </location>
</feature>
<accession>A0AA88YPX7</accession>
<dbReference type="Proteomes" id="UP001186944">
    <property type="component" value="Unassembled WGS sequence"/>
</dbReference>
<keyword evidence="2 4" id="KW-0378">Hydrolase</keyword>
<proteinExistence type="inferred from homology"/>
<dbReference type="SMART" id="SM00332">
    <property type="entry name" value="PP2Cc"/>
    <property type="match status" value="1"/>
</dbReference>
<dbReference type="Gene3D" id="3.60.40.10">
    <property type="entry name" value="PPM-type phosphatase domain"/>
    <property type="match status" value="1"/>
</dbReference>
<dbReference type="InterPro" id="IPR036457">
    <property type="entry name" value="PPM-type-like_dom_sf"/>
</dbReference>
<dbReference type="PROSITE" id="PS01032">
    <property type="entry name" value="PPM_1"/>
    <property type="match status" value="1"/>
</dbReference>
<dbReference type="PANTHER" id="PTHR13832">
    <property type="entry name" value="PROTEIN PHOSPHATASE 2C"/>
    <property type="match status" value="1"/>
</dbReference>
<dbReference type="PROSITE" id="PS51746">
    <property type="entry name" value="PPM_2"/>
    <property type="match status" value="1"/>
</dbReference>
<keyword evidence="1" id="KW-0479">Metal-binding</keyword>
<dbReference type="AlphaFoldDB" id="A0AA88YPX7"/>
<evidence type="ECO:0000256" key="1">
    <source>
        <dbReference type="ARBA" id="ARBA00022723"/>
    </source>
</evidence>
<comment type="caution">
    <text evidence="6">The sequence shown here is derived from an EMBL/GenBank/DDBJ whole genome shotgun (WGS) entry which is preliminary data.</text>
</comment>
<evidence type="ECO:0000256" key="4">
    <source>
        <dbReference type="RuleBase" id="RU003465"/>
    </source>
</evidence>
<evidence type="ECO:0000256" key="3">
    <source>
        <dbReference type="ARBA" id="ARBA00022912"/>
    </source>
</evidence>
<sequence length="484" mass="54034">MLTSIKSKLDDAFNKVTKSSSATINGDVKQPKFQYSRPEFLNLNPEQIQVSRDFSTRPIVTVQEMTRIPWNAGYAESINGGKSHFNEDQAAAGHFYLKTTLPTVKKSQSDDDLSKPKTHQLSEMAGGGLKDQLSVTYFALFDGHAGPDAALVASKLLHKHIEDKLQNMTEALHAKFQLDAMKLEKKNSLRHSENHLPPSRIEERFGNLDLIATDQLVVGALESAFQAMDEQLSRERSTYSIRGGCAVIVAVFVLGKLFVANAGDSRAVICHKGRPLAMSRDMTPYFERERILSLGEAKPDLLHNEFTCLEYARRIGKEDIGKSILYRGPHMSGWSSKTADKEDLKVPLIFRSGNKSRLMQTIGVSRGFGDFDLRVHDSQIYLKPFLSPIPEVQVFDLKNDLGEDDVLIMATDGLWDVLREDDVVKSVSNILDLYKSSKVRRYVSVAQELVSCARGQFTGSGWKKKSGDIASWDDISCFVIPLNL</sequence>
<evidence type="ECO:0000313" key="6">
    <source>
        <dbReference type="EMBL" id="KAK3104150.1"/>
    </source>
</evidence>
<comment type="similarity">
    <text evidence="4">Belongs to the PP2C family.</text>
</comment>
<gene>
    <name evidence="6" type="ORF">FSP39_024847</name>
</gene>
<evidence type="ECO:0000259" key="5">
    <source>
        <dbReference type="PROSITE" id="PS51746"/>
    </source>
</evidence>
<dbReference type="GO" id="GO:0005739">
    <property type="term" value="C:mitochondrion"/>
    <property type="evidence" value="ECO:0007669"/>
    <property type="project" value="TreeGrafter"/>
</dbReference>
<dbReference type="InterPro" id="IPR001932">
    <property type="entry name" value="PPM-type_phosphatase-like_dom"/>
</dbReference>
<dbReference type="GO" id="GO:0046872">
    <property type="term" value="F:metal ion binding"/>
    <property type="evidence" value="ECO:0007669"/>
    <property type="project" value="UniProtKB-KW"/>
</dbReference>
<evidence type="ECO:0000313" key="7">
    <source>
        <dbReference type="Proteomes" id="UP001186944"/>
    </source>
</evidence>
<dbReference type="InterPro" id="IPR000222">
    <property type="entry name" value="PP2C_BS"/>
</dbReference>
<protein>
    <recommendedName>
        <fullName evidence="5">PPM-type phosphatase domain-containing protein</fullName>
    </recommendedName>
</protein>
<dbReference type="GO" id="GO:0004741">
    <property type="term" value="F:[pyruvate dehydrogenase (acetyl-transferring)]-phosphatase activity"/>
    <property type="evidence" value="ECO:0007669"/>
    <property type="project" value="TreeGrafter"/>
</dbReference>